<feature type="coiled-coil region" evidence="1">
    <location>
        <begin position="482"/>
        <end position="509"/>
    </location>
</feature>
<feature type="compositionally biased region" description="Basic and acidic residues" evidence="2">
    <location>
        <begin position="247"/>
        <end position="273"/>
    </location>
</feature>
<keyword evidence="3" id="KW-0472">Membrane</keyword>
<keyword evidence="3" id="KW-0812">Transmembrane</keyword>
<reference evidence="5" key="1">
    <citation type="submission" date="2016-04" db="EMBL/GenBank/DDBJ databases">
        <title>Cephalotus genome sequencing.</title>
        <authorList>
            <person name="Fukushima K."/>
            <person name="Hasebe M."/>
            <person name="Fang X."/>
        </authorList>
    </citation>
    <scope>NUCLEOTIDE SEQUENCE [LARGE SCALE GENOMIC DNA]</scope>
    <source>
        <strain evidence="5">cv. St1</strain>
    </source>
</reference>
<dbReference type="OrthoDB" id="680851at2759"/>
<dbReference type="InParanoid" id="A0A1Q3C3G6"/>
<feature type="compositionally biased region" description="Polar residues" evidence="2">
    <location>
        <begin position="280"/>
        <end position="292"/>
    </location>
</feature>
<dbReference type="FunCoup" id="A0A1Q3C3G6">
    <property type="interactions" value="860"/>
</dbReference>
<keyword evidence="5" id="KW-1185">Reference proteome</keyword>
<dbReference type="AlphaFoldDB" id="A0A1Q3C3G6"/>
<dbReference type="Proteomes" id="UP000187406">
    <property type="component" value="Unassembled WGS sequence"/>
</dbReference>
<dbReference type="PANTHER" id="PTHR34562">
    <property type="entry name" value="WPP DOMAIN-INTERACTING PROTEIN 2"/>
    <property type="match status" value="1"/>
</dbReference>
<comment type="caution">
    <text evidence="4">The sequence shown here is derived from an EMBL/GenBank/DDBJ whole genome shotgun (WGS) entry which is preliminary data.</text>
</comment>
<accession>A0A1Q3C3G6</accession>
<sequence length="620" mass="68238">MDLESESSALESVEDNEVTQEARSHVEDDNSKNNGSCSNDTEKLKFSGDVDANRLPGETHENDVDSGEQVNSVTSPQLEIKYPSGASPPTVKGYGLKKWRRIRRDFVQDPSASVDSNKALKRGLSNSTNPSRPKHNSSVEVKQNSEGSVGSANMLKNVGNGDGFPIRGSSSDSRFAVGSTFAAGTDSENSGDHSSKSSTAASVPKVSRGLPAALGYVREKNKLKNLSGKTVSNSSQRVQLGKGSVENCKKPRGERVKIENENSHSSMESDSRSSDFFFMQNSNGKQRGNSMNCDGENSEEAHASEQQFSEEVQTGYSIENVGDEDFSKDDVAANLSWEVKEEKGENHQLTDRDPLIESILSLQSVQEALQREIQKFGEIGKEPISLPDDSSTDNSMPADSAFVDPEVVEPTSSDLLGSEEIRRSALSSLETQVLSMTENVTYLESKLEEVRVMLEVKKSRVAELEAILNGHKLAKEGIGRTVDLQQEKCGELEIELEGLFQQKMEAEIEYLALYTTIQTLRVAAGDQIMLYEEQNTLAGQQTQMLNKLGETEMKAAKLKKQAEELEKSCGDILETEELLNMQRRVCTVATCFFLQLMLLVLVFWWLILQLSPYPRGIAPT</sequence>
<keyword evidence="1" id="KW-0175">Coiled coil</keyword>
<feature type="compositionally biased region" description="Polar residues" evidence="2">
    <location>
        <begin position="124"/>
        <end position="151"/>
    </location>
</feature>
<protein>
    <submittedName>
        <fullName evidence="4">Uncharacterized protein</fullName>
    </submittedName>
</protein>
<feature type="coiled-coil region" evidence="1">
    <location>
        <begin position="548"/>
        <end position="575"/>
    </location>
</feature>
<keyword evidence="3" id="KW-1133">Transmembrane helix</keyword>
<feature type="compositionally biased region" description="Polar residues" evidence="2">
    <location>
        <begin position="68"/>
        <end position="77"/>
    </location>
</feature>
<organism evidence="4 5">
    <name type="scientific">Cephalotus follicularis</name>
    <name type="common">Albany pitcher plant</name>
    <dbReference type="NCBI Taxonomy" id="3775"/>
    <lineage>
        <taxon>Eukaryota</taxon>
        <taxon>Viridiplantae</taxon>
        <taxon>Streptophyta</taxon>
        <taxon>Embryophyta</taxon>
        <taxon>Tracheophyta</taxon>
        <taxon>Spermatophyta</taxon>
        <taxon>Magnoliopsida</taxon>
        <taxon>eudicotyledons</taxon>
        <taxon>Gunneridae</taxon>
        <taxon>Pentapetalae</taxon>
        <taxon>rosids</taxon>
        <taxon>fabids</taxon>
        <taxon>Oxalidales</taxon>
        <taxon>Cephalotaceae</taxon>
        <taxon>Cephalotus</taxon>
    </lineage>
</organism>
<dbReference type="STRING" id="3775.A0A1Q3C3G6"/>
<evidence type="ECO:0000256" key="1">
    <source>
        <dbReference type="SAM" id="Coils"/>
    </source>
</evidence>
<dbReference type="InterPro" id="IPR044696">
    <property type="entry name" value="WIP1/2/3"/>
</dbReference>
<gene>
    <name evidence="4" type="ORF">CFOL_v3_18236</name>
</gene>
<feature type="compositionally biased region" description="Polar residues" evidence="2">
    <location>
        <begin position="227"/>
        <end position="238"/>
    </location>
</feature>
<feature type="region of interest" description="Disordered" evidence="2">
    <location>
        <begin position="381"/>
        <end position="403"/>
    </location>
</feature>
<proteinExistence type="predicted"/>
<feature type="compositionally biased region" description="Basic and acidic residues" evidence="2">
    <location>
        <begin position="20"/>
        <end position="31"/>
    </location>
</feature>
<evidence type="ECO:0000313" key="4">
    <source>
        <dbReference type="EMBL" id="GAV74756.1"/>
    </source>
</evidence>
<feature type="region of interest" description="Disordered" evidence="2">
    <location>
        <begin position="1"/>
        <end position="307"/>
    </location>
</feature>
<feature type="compositionally biased region" description="Low complexity" evidence="2">
    <location>
        <begin position="1"/>
        <end position="11"/>
    </location>
</feature>
<name>A0A1Q3C3G6_CEPFO</name>
<evidence type="ECO:0000256" key="2">
    <source>
        <dbReference type="SAM" id="MobiDB-lite"/>
    </source>
</evidence>
<dbReference type="EMBL" id="BDDD01001274">
    <property type="protein sequence ID" value="GAV74756.1"/>
    <property type="molecule type" value="Genomic_DNA"/>
</dbReference>
<evidence type="ECO:0000313" key="5">
    <source>
        <dbReference type="Proteomes" id="UP000187406"/>
    </source>
</evidence>
<feature type="compositionally biased region" description="Basic and acidic residues" evidence="2">
    <location>
        <begin position="40"/>
        <end position="63"/>
    </location>
</feature>
<feature type="transmembrane region" description="Helical" evidence="3">
    <location>
        <begin position="587"/>
        <end position="607"/>
    </location>
</feature>
<dbReference type="PANTHER" id="PTHR34562:SF8">
    <property type="entry name" value="WPP DOMAIN-INTERACTING PROTEIN 1"/>
    <property type="match status" value="1"/>
</dbReference>
<feature type="compositionally biased region" description="Polar residues" evidence="2">
    <location>
        <begin position="388"/>
        <end position="397"/>
    </location>
</feature>
<evidence type="ECO:0000256" key="3">
    <source>
        <dbReference type="SAM" id="Phobius"/>
    </source>
</evidence>